<gene>
    <name evidence="2" type="ORF">HZT40_02765</name>
</gene>
<evidence type="ECO:0000313" key="2">
    <source>
        <dbReference type="EMBL" id="QLQ30712.1"/>
    </source>
</evidence>
<dbReference type="EMBL" id="CP059265">
    <property type="protein sequence ID" value="QLQ30712.1"/>
    <property type="molecule type" value="Genomic_DNA"/>
</dbReference>
<dbReference type="AlphaFoldDB" id="A0A7L6ANL9"/>
<keyword evidence="2" id="KW-0238">DNA-binding</keyword>
<sequence length="74" mass="8403">MSQVLLQQIESQWITTLPQEIIDALHLHAGQTLEIKVEAGRIVLAPHQAGQANALRIHEELLEQYHDAFQRLAQ</sequence>
<dbReference type="SUPFAM" id="SSF89447">
    <property type="entry name" value="AbrB/MazE/MraZ-like"/>
    <property type="match status" value="1"/>
</dbReference>
<dbReference type="GO" id="GO:0003677">
    <property type="term" value="F:DNA binding"/>
    <property type="evidence" value="ECO:0007669"/>
    <property type="project" value="UniProtKB-KW"/>
</dbReference>
<proteinExistence type="predicted"/>
<name>A0A7L6ANL9_9GAMM</name>
<feature type="domain" description="SpoVT-AbrB" evidence="1">
    <location>
        <begin position="7"/>
        <end position="52"/>
    </location>
</feature>
<dbReference type="SMART" id="SM00966">
    <property type="entry name" value="SpoVT_AbrB"/>
    <property type="match status" value="1"/>
</dbReference>
<dbReference type="InterPro" id="IPR007159">
    <property type="entry name" value="SpoVT-AbrB_dom"/>
</dbReference>
<reference evidence="2" key="1">
    <citation type="submission" date="2020-06" db="EMBL/GenBank/DDBJ databases">
        <title>Analysis procedures for assessing recovery of high quality, complete, closed genomes from Nanopore long read metagenome sequencing.</title>
        <authorList>
            <person name="Bessarab I."/>
            <person name="Arumugam K."/>
            <person name="Haryono M."/>
            <person name="Liu X."/>
            <person name="Roy S."/>
            <person name="Zuniga-Montanez R.E."/>
            <person name="Qiu G."/>
            <person name="Drautz-Moses D.I."/>
            <person name="Law Y.Y."/>
            <person name="Wuertz S."/>
            <person name="Lauro F.M."/>
            <person name="Huson D.H."/>
            <person name="Williams R.B."/>
        </authorList>
    </citation>
    <scope>NUCLEOTIDE SEQUENCE [LARGE SCALE GENOMIC DNA]</scope>
    <source>
        <strain evidence="2">SSD2</strain>
    </source>
</reference>
<keyword evidence="3" id="KW-1185">Reference proteome</keyword>
<organism evidence="2 3">
    <name type="scientific">Candidatus Thiothrix singaporensis</name>
    <dbReference type="NCBI Taxonomy" id="2799669"/>
    <lineage>
        <taxon>Bacteria</taxon>
        <taxon>Pseudomonadati</taxon>
        <taxon>Pseudomonadota</taxon>
        <taxon>Gammaproteobacteria</taxon>
        <taxon>Thiotrichales</taxon>
        <taxon>Thiotrichaceae</taxon>
        <taxon>Thiothrix</taxon>
    </lineage>
</organism>
<dbReference type="KEGG" id="this:HZT40_02765"/>
<dbReference type="InterPro" id="IPR037914">
    <property type="entry name" value="SpoVT-AbrB_sf"/>
</dbReference>
<dbReference type="Gene3D" id="2.10.260.10">
    <property type="match status" value="1"/>
</dbReference>
<protein>
    <submittedName>
        <fullName evidence="2">AbrB/MazE/SpoVT family DNA-binding domain-containing protein</fullName>
    </submittedName>
</protein>
<evidence type="ECO:0000259" key="1">
    <source>
        <dbReference type="SMART" id="SM00966"/>
    </source>
</evidence>
<dbReference type="Pfam" id="PF04014">
    <property type="entry name" value="MazE_antitoxin"/>
    <property type="match status" value="1"/>
</dbReference>
<evidence type="ECO:0000313" key="3">
    <source>
        <dbReference type="Proteomes" id="UP000510621"/>
    </source>
</evidence>
<dbReference type="Proteomes" id="UP000510621">
    <property type="component" value="Chromosome"/>
</dbReference>
<accession>A0A7L6ANL9</accession>